<dbReference type="InterPro" id="IPR013083">
    <property type="entry name" value="Znf_RING/FYVE/PHD"/>
</dbReference>
<evidence type="ECO:0000313" key="8">
    <source>
        <dbReference type="Proteomes" id="UP001642540"/>
    </source>
</evidence>
<accession>A0ABP1RR93</accession>
<name>A0ABP1RR93_9HEXA</name>
<keyword evidence="1 3" id="KW-0863">Zinc-finger</keyword>
<evidence type="ECO:0000313" key="7">
    <source>
        <dbReference type="EMBL" id="CAL8133657.1"/>
    </source>
</evidence>
<gene>
    <name evidence="7" type="ORF">ODALV1_LOCUS25164</name>
</gene>
<keyword evidence="2" id="KW-0862">Zinc</keyword>
<dbReference type="SUPFAM" id="SSF57850">
    <property type="entry name" value="RING/U-box"/>
    <property type="match status" value="1"/>
</dbReference>
<feature type="domain" description="RING-type" evidence="6">
    <location>
        <begin position="10"/>
        <end position="71"/>
    </location>
</feature>
<feature type="region of interest" description="Disordered" evidence="5">
    <location>
        <begin position="252"/>
        <end position="298"/>
    </location>
</feature>
<organism evidence="7 8">
    <name type="scientific">Orchesella dallaii</name>
    <dbReference type="NCBI Taxonomy" id="48710"/>
    <lineage>
        <taxon>Eukaryota</taxon>
        <taxon>Metazoa</taxon>
        <taxon>Ecdysozoa</taxon>
        <taxon>Arthropoda</taxon>
        <taxon>Hexapoda</taxon>
        <taxon>Collembola</taxon>
        <taxon>Entomobryomorpha</taxon>
        <taxon>Entomobryoidea</taxon>
        <taxon>Orchesellidae</taxon>
        <taxon>Orchesellinae</taxon>
        <taxon>Orchesella</taxon>
    </lineage>
</organism>
<dbReference type="Gene3D" id="3.30.40.10">
    <property type="entry name" value="Zinc/RING finger domain, C3HC4 (zinc finger)"/>
    <property type="match status" value="1"/>
</dbReference>
<proteinExistence type="predicted"/>
<dbReference type="InterPro" id="IPR001841">
    <property type="entry name" value="Znf_RING"/>
</dbReference>
<evidence type="ECO:0000256" key="5">
    <source>
        <dbReference type="SAM" id="MobiDB-lite"/>
    </source>
</evidence>
<evidence type="ECO:0000256" key="4">
    <source>
        <dbReference type="SAM" id="Coils"/>
    </source>
</evidence>
<dbReference type="PROSITE" id="PS50089">
    <property type="entry name" value="ZF_RING_2"/>
    <property type="match status" value="1"/>
</dbReference>
<dbReference type="EMBL" id="CAXLJM020000101">
    <property type="protein sequence ID" value="CAL8133657.1"/>
    <property type="molecule type" value="Genomic_DNA"/>
</dbReference>
<protein>
    <recommendedName>
        <fullName evidence="6">RING-type domain-containing protein</fullName>
    </recommendedName>
</protein>
<evidence type="ECO:0000256" key="2">
    <source>
        <dbReference type="ARBA" id="ARBA00022833"/>
    </source>
</evidence>
<feature type="coiled-coil region" evidence="4">
    <location>
        <begin position="92"/>
        <end position="126"/>
    </location>
</feature>
<comment type="caution">
    <text evidence="7">The sequence shown here is derived from an EMBL/GenBank/DDBJ whole genome shotgun (WGS) entry which is preliminary data.</text>
</comment>
<dbReference type="Pfam" id="PF13639">
    <property type="entry name" value="zf-RING_2"/>
    <property type="match status" value="1"/>
</dbReference>
<dbReference type="Proteomes" id="UP001642540">
    <property type="component" value="Unassembled WGS sequence"/>
</dbReference>
<reference evidence="7 8" key="1">
    <citation type="submission" date="2024-08" db="EMBL/GenBank/DDBJ databases">
        <authorList>
            <person name="Cucini C."/>
            <person name="Frati F."/>
        </authorList>
    </citation>
    <scope>NUCLEOTIDE SEQUENCE [LARGE SCALE GENOMIC DNA]</scope>
</reference>
<dbReference type="SMART" id="SM00184">
    <property type="entry name" value="RING"/>
    <property type="match status" value="1"/>
</dbReference>
<evidence type="ECO:0000256" key="3">
    <source>
        <dbReference type="PROSITE-ProRule" id="PRU00175"/>
    </source>
</evidence>
<keyword evidence="4" id="KW-0175">Coiled coil</keyword>
<evidence type="ECO:0000256" key="1">
    <source>
        <dbReference type="ARBA" id="ARBA00022771"/>
    </source>
</evidence>
<keyword evidence="8" id="KW-1185">Reference proteome</keyword>
<evidence type="ECO:0000259" key="6">
    <source>
        <dbReference type="PROSITE" id="PS50089"/>
    </source>
</evidence>
<sequence length="298" mass="32207">MDMENLIITCSVCQDSLADSSRMVIASPICGHVYHSECLANWFQSSARNLGQGSQANFDVDDLAGKCPACDSDFNLNFGIQLFLNAEEDLERTAQTEKLRQTAEELESAKEQNSILTAEITLLKSKCVSLTKELKKASGTPRKHLSQPQGCNTTIFRPEPKASANVSRISSSRGSVIVGMKRSVHISATPMKSTADRSLKKTREVEAASALSGLVQKARIKRVPTVLSNTESIAKPASSVVLLKGILKKPSSITPENIQGAGASASPGPMTRSKSRTEEPSKMPPRIAARLNTSHRRQ</sequence>
<keyword evidence="1 3" id="KW-0479">Metal-binding</keyword>